<dbReference type="RefSeq" id="WP_157306646.1">
    <property type="nucleotide sequence ID" value="NZ_WRXN01000005.1"/>
</dbReference>
<dbReference type="AlphaFoldDB" id="A0A7K1U4D1"/>
<proteinExistence type="predicted"/>
<protein>
    <submittedName>
        <fullName evidence="1">Uncharacterized protein</fullName>
    </submittedName>
</protein>
<evidence type="ECO:0000313" key="1">
    <source>
        <dbReference type="EMBL" id="MVT09217.1"/>
    </source>
</evidence>
<dbReference type="EMBL" id="WRXN01000005">
    <property type="protein sequence ID" value="MVT09217.1"/>
    <property type="molecule type" value="Genomic_DNA"/>
</dbReference>
<reference evidence="1 2" key="1">
    <citation type="submission" date="2019-12" db="EMBL/GenBank/DDBJ databases">
        <title>Chitinophaga sp. strain ysch24 (GDMCC 1.1355), whole genome shotgun sequence.</title>
        <authorList>
            <person name="Zhang X."/>
        </authorList>
    </citation>
    <scope>NUCLEOTIDE SEQUENCE [LARGE SCALE GENOMIC DNA]</scope>
    <source>
        <strain evidence="2">ysch24</strain>
    </source>
</reference>
<keyword evidence="2" id="KW-1185">Reference proteome</keyword>
<dbReference type="Proteomes" id="UP000461730">
    <property type="component" value="Unassembled WGS sequence"/>
</dbReference>
<name>A0A7K1U4D1_9BACT</name>
<organism evidence="1 2">
    <name type="scientific">Chitinophaga tropicalis</name>
    <dbReference type="NCBI Taxonomy" id="2683588"/>
    <lineage>
        <taxon>Bacteria</taxon>
        <taxon>Pseudomonadati</taxon>
        <taxon>Bacteroidota</taxon>
        <taxon>Chitinophagia</taxon>
        <taxon>Chitinophagales</taxon>
        <taxon>Chitinophagaceae</taxon>
        <taxon>Chitinophaga</taxon>
    </lineage>
</organism>
<sequence>MFSVRKIFAGRAEKKEVHAPRIYSVMLTYKGNTNALLKFNMEICRMTVGDNTTQYFQITRSDVMVNDEDTTDHVASDLAAQCGNVLYPLQVQIGQDSTISSVFNHQEILQRWKEKKELLKQYFTGADADSYIEATGNTIEQESTLLPAIKQDLFLTAYCNTLLAGNRNGFKVSYYLFPFETPVTYDVTLTGNRMMNNLQQSGRQENGDGIMEMKYTFYKTHGPLQTLNAQWKAGPLQVMLTATCINSDDHNIN</sequence>
<gene>
    <name evidence="1" type="ORF">GO493_13175</name>
</gene>
<comment type="caution">
    <text evidence="1">The sequence shown here is derived from an EMBL/GenBank/DDBJ whole genome shotgun (WGS) entry which is preliminary data.</text>
</comment>
<accession>A0A7K1U4D1</accession>
<evidence type="ECO:0000313" key="2">
    <source>
        <dbReference type="Proteomes" id="UP000461730"/>
    </source>
</evidence>